<evidence type="ECO:0008006" key="4">
    <source>
        <dbReference type="Google" id="ProtNLM"/>
    </source>
</evidence>
<organism evidence="2 3">
    <name type="scientific">Chromobacterium subtsugae</name>
    <dbReference type="NCBI Taxonomy" id="251747"/>
    <lineage>
        <taxon>Bacteria</taxon>
        <taxon>Pseudomonadati</taxon>
        <taxon>Pseudomonadota</taxon>
        <taxon>Betaproteobacteria</taxon>
        <taxon>Neisseriales</taxon>
        <taxon>Chromobacteriaceae</taxon>
        <taxon>Chromobacterium</taxon>
    </lineage>
</organism>
<dbReference type="EMBL" id="JAHDTB010000014">
    <property type="protein sequence ID" value="MBW8289105.1"/>
    <property type="molecule type" value="Genomic_DNA"/>
</dbReference>
<gene>
    <name evidence="2" type="ORF">KIF53_15840</name>
</gene>
<accession>A0ABS7FHZ9</accession>
<reference evidence="2 3" key="1">
    <citation type="submission" date="2021-05" db="EMBL/GenBank/DDBJ databases">
        <title>Draft Whole Genome Sequencing Of Biosensor Chromobacterium violaceum Strain CV026 Reveals A Regulatory RNA In Chromobacterium violaceum Phenotype Regulatory Network.</title>
        <authorList>
            <person name="Hong K.W."/>
            <person name="Chan K.G."/>
            <person name="Chang C.-Y."/>
        </authorList>
    </citation>
    <scope>NUCLEOTIDE SEQUENCE [LARGE SCALE GENOMIC DNA]</scope>
    <source>
        <strain evidence="2 3">ATCC 31532</strain>
    </source>
</reference>
<name>A0ABS7FHZ9_9NEIS</name>
<evidence type="ECO:0000313" key="2">
    <source>
        <dbReference type="EMBL" id="MBW8289105.1"/>
    </source>
</evidence>
<proteinExistence type="predicted"/>
<evidence type="ECO:0000313" key="3">
    <source>
        <dbReference type="Proteomes" id="UP000711178"/>
    </source>
</evidence>
<feature type="chain" id="PRO_5045723453" description="Secreted protein" evidence="1">
    <location>
        <begin position="31"/>
        <end position="180"/>
    </location>
</feature>
<evidence type="ECO:0000256" key="1">
    <source>
        <dbReference type="SAM" id="SignalP"/>
    </source>
</evidence>
<comment type="caution">
    <text evidence="2">The sequence shown here is derived from an EMBL/GenBank/DDBJ whole genome shotgun (WGS) entry which is preliminary data.</text>
</comment>
<dbReference type="RefSeq" id="WP_043573445.1">
    <property type="nucleotide sequence ID" value="NZ_CP142381.1"/>
</dbReference>
<sequence>MKPCPPRRPRRGLLTLAFCAAAASHPAARADFPYAKDQTSPVQTATQNLPTQRGSIDIAISQAHVYGLDTPGSHSYCSPSIKIINHASDTLRTLILGIEYHKNGSRESSGSSVVNLTSPLEPDNYSTTYFNPLNVASCKDLQGAVTVLSCQYAFNGDCGADVRAIGFGAIPLQRAAGKKP</sequence>
<feature type="signal peptide" evidence="1">
    <location>
        <begin position="1"/>
        <end position="30"/>
    </location>
</feature>
<protein>
    <recommendedName>
        <fullName evidence="4">Secreted protein</fullName>
    </recommendedName>
</protein>
<keyword evidence="1" id="KW-0732">Signal</keyword>
<keyword evidence="3" id="KW-1185">Reference proteome</keyword>
<dbReference type="Proteomes" id="UP000711178">
    <property type="component" value="Unassembled WGS sequence"/>
</dbReference>
<dbReference type="GeneID" id="89685680"/>